<evidence type="ECO:0000313" key="3">
    <source>
        <dbReference type="EMBL" id="KOS05538.1"/>
    </source>
</evidence>
<evidence type="ECO:0000256" key="1">
    <source>
        <dbReference type="SAM" id="Coils"/>
    </source>
</evidence>
<feature type="transmembrane region" description="Helical" evidence="2">
    <location>
        <begin position="43"/>
        <end position="66"/>
    </location>
</feature>
<keyword evidence="4" id="KW-1185">Reference proteome</keyword>
<proteinExistence type="predicted"/>
<feature type="coiled-coil region" evidence="1">
    <location>
        <begin position="113"/>
        <end position="178"/>
    </location>
</feature>
<keyword evidence="2" id="KW-1133">Transmembrane helix</keyword>
<keyword evidence="2" id="KW-0812">Transmembrane</keyword>
<keyword evidence="1" id="KW-0175">Coiled coil</keyword>
<gene>
    <name evidence="3" type="ORF">AM493_05440</name>
</gene>
<dbReference type="STRING" id="1202724.AM493_05440"/>
<dbReference type="PATRIC" id="fig|1202724.3.peg.1124"/>
<name>A0A0M8MH78_9FLAO</name>
<evidence type="ECO:0000256" key="2">
    <source>
        <dbReference type="SAM" id="Phobius"/>
    </source>
</evidence>
<dbReference type="RefSeq" id="WP_054406737.1">
    <property type="nucleotide sequence ID" value="NZ_FOYA01000003.1"/>
</dbReference>
<evidence type="ECO:0008006" key="5">
    <source>
        <dbReference type="Google" id="ProtNLM"/>
    </source>
</evidence>
<dbReference type="EMBL" id="LIYD01000005">
    <property type="protein sequence ID" value="KOS05538.1"/>
    <property type="molecule type" value="Genomic_DNA"/>
</dbReference>
<sequence length="180" mass="20933">MKNENNLDELFNGLNGQWDTAEPHDGHEDRFLNRLERKKKKRFPLRIAMSVAAAVVLIAGTIFFMLPAQPKEDMALNKMSPKAKEAQMYFASIIEKELARVEKEDSPETKKLVQDALQRMNQLEADYDKLLKELQMKGESKQLLHAMITNLQTRISFLEQVLNRIENIKKIKENYNENNT</sequence>
<evidence type="ECO:0000313" key="4">
    <source>
        <dbReference type="Proteomes" id="UP000037755"/>
    </source>
</evidence>
<organism evidence="3 4">
    <name type="scientific">Flavobacterium akiainvivens</name>
    <dbReference type="NCBI Taxonomy" id="1202724"/>
    <lineage>
        <taxon>Bacteria</taxon>
        <taxon>Pseudomonadati</taxon>
        <taxon>Bacteroidota</taxon>
        <taxon>Flavobacteriia</taxon>
        <taxon>Flavobacteriales</taxon>
        <taxon>Flavobacteriaceae</taxon>
        <taxon>Flavobacterium</taxon>
    </lineage>
</organism>
<dbReference type="OrthoDB" id="1143801at2"/>
<dbReference type="Proteomes" id="UP000037755">
    <property type="component" value="Unassembled WGS sequence"/>
</dbReference>
<dbReference type="AlphaFoldDB" id="A0A0M8MH78"/>
<comment type="caution">
    <text evidence="3">The sequence shown here is derived from an EMBL/GenBank/DDBJ whole genome shotgun (WGS) entry which is preliminary data.</text>
</comment>
<keyword evidence="2" id="KW-0472">Membrane</keyword>
<protein>
    <recommendedName>
        <fullName evidence="5">Anti-sigma factor</fullName>
    </recommendedName>
</protein>
<reference evidence="3 4" key="1">
    <citation type="submission" date="2015-08" db="EMBL/GenBank/DDBJ databases">
        <title>Whole genome sequence of Flavobacterium akiainvivens IK-1T, from decaying Wikstroemia oahuensis, an endemic Hawaiian shrub.</title>
        <authorList>
            <person name="Wan X."/>
            <person name="Hou S."/>
            <person name="Saito J."/>
            <person name="Donachie S."/>
        </authorList>
    </citation>
    <scope>NUCLEOTIDE SEQUENCE [LARGE SCALE GENOMIC DNA]</scope>
    <source>
        <strain evidence="3 4">IK-1</strain>
    </source>
</reference>
<accession>A0A0M8MH78</accession>